<feature type="transmembrane region" description="Helical" evidence="1">
    <location>
        <begin position="77"/>
        <end position="98"/>
    </location>
</feature>
<keyword evidence="1" id="KW-1133">Transmembrane helix</keyword>
<evidence type="ECO:0000313" key="2">
    <source>
        <dbReference type="EMBL" id="AUM62301.1"/>
    </source>
</evidence>
<feature type="transmembrane region" description="Helical" evidence="1">
    <location>
        <begin position="45"/>
        <end position="65"/>
    </location>
</feature>
<evidence type="ECO:0000256" key="1">
    <source>
        <dbReference type="SAM" id="Phobius"/>
    </source>
</evidence>
<name>A0A2K9LTU6_SPISQ</name>
<proteinExistence type="predicted"/>
<dbReference type="RefSeq" id="WP_101780356.1">
    <property type="nucleotide sequence ID" value="NZ_CP025543.1"/>
</dbReference>
<evidence type="ECO:0000313" key="3">
    <source>
        <dbReference type="Proteomes" id="UP000234790"/>
    </source>
</evidence>
<dbReference type="Proteomes" id="UP000234790">
    <property type="component" value="Chromosome"/>
</dbReference>
<feature type="transmembrane region" description="Helical" evidence="1">
    <location>
        <begin position="104"/>
        <end position="121"/>
    </location>
</feature>
<keyword evidence="3" id="KW-1185">Reference proteome</keyword>
<feature type="transmembrane region" description="Helical" evidence="1">
    <location>
        <begin position="20"/>
        <end position="39"/>
    </location>
</feature>
<sequence length="126" mass="14546">MELNRGEIVLFKNKKTIISLSLISMILVLLTILTLLKVIDYTFITGYLLGTCFVYLSFIFMNLSIKNLTINLNPFNFIFFSILRIGFYIVPFLISIYLPIAFNVYGLLIAFVINWIPSIFLKSKSK</sequence>
<dbReference type="OrthoDB" id="389727at2"/>
<dbReference type="AlphaFoldDB" id="A0A2K9LTU6"/>
<keyword evidence="1" id="KW-0812">Transmembrane</keyword>
<organism evidence="2 3">
    <name type="scientific">Spiroplasma monobiae MQ-1</name>
    <dbReference type="NCBI Taxonomy" id="1336748"/>
    <lineage>
        <taxon>Bacteria</taxon>
        <taxon>Bacillati</taxon>
        <taxon>Mycoplasmatota</taxon>
        <taxon>Mollicutes</taxon>
        <taxon>Entomoplasmatales</taxon>
        <taxon>Spiroplasmataceae</taxon>
        <taxon>Spiroplasma</taxon>
    </lineage>
</organism>
<accession>A0A2K9LTU6</accession>
<keyword evidence="1" id="KW-0472">Membrane</keyword>
<dbReference type="NCBIfam" id="NF033688">
    <property type="entry name" value="MG406_fam"/>
    <property type="match status" value="1"/>
</dbReference>
<dbReference type="KEGG" id="smoo:SMONO_v1c00480"/>
<dbReference type="EMBL" id="CP025543">
    <property type="protein sequence ID" value="AUM62301.1"/>
    <property type="molecule type" value="Genomic_DNA"/>
</dbReference>
<reference evidence="2 3" key="1">
    <citation type="submission" date="2017-12" db="EMBL/GenBank/DDBJ databases">
        <title>Complete genome sequence of Spiroplasma monobiae MQ-1 (ATCC 33825).</title>
        <authorList>
            <person name="Tsai Y.-M."/>
            <person name="Lo W.-S."/>
            <person name="Wu P.-S."/>
            <person name="Cho S.-T."/>
            <person name="Kuo C.-H."/>
        </authorList>
    </citation>
    <scope>NUCLEOTIDE SEQUENCE [LARGE SCALE GENOMIC DNA]</scope>
    <source>
        <strain evidence="2 3">MQ-1</strain>
    </source>
</reference>
<protein>
    <recommendedName>
        <fullName evidence="4">ATP synthase protein I</fullName>
    </recommendedName>
</protein>
<gene>
    <name evidence="2" type="ORF">SMONO_v1c00480</name>
</gene>
<evidence type="ECO:0008006" key="4">
    <source>
        <dbReference type="Google" id="ProtNLM"/>
    </source>
</evidence>